<dbReference type="Proteomes" id="UP001066276">
    <property type="component" value="Chromosome 1_2"/>
</dbReference>
<gene>
    <name evidence="2" type="ORF">NDU88_005775</name>
</gene>
<organism evidence="2 3">
    <name type="scientific">Pleurodeles waltl</name>
    <name type="common">Iberian ribbed newt</name>
    <dbReference type="NCBI Taxonomy" id="8319"/>
    <lineage>
        <taxon>Eukaryota</taxon>
        <taxon>Metazoa</taxon>
        <taxon>Chordata</taxon>
        <taxon>Craniata</taxon>
        <taxon>Vertebrata</taxon>
        <taxon>Euteleostomi</taxon>
        <taxon>Amphibia</taxon>
        <taxon>Batrachia</taxon>
        <taxon>Caudata</taxon>
        <taxon>Salamandroidea</taxon>
        <taxon>Salamandridae</taxon>
        <taxon>Pleurodelinae</taxon>
        <taxon>Pleurodeles</taxon>
    </lineage>
</organism>
<evidence type="ECO:0000313" key="3">
    <source>
        <dbReference type="Proteomes" id="UP001066276"/>
    </source>
</evidence>
<proteinExistence type="predicted"/>
<dbReference type="AlphaFoldDB" id="A0AAV7WBM4"/>
<dbReference type="Gene3D" id="3.30.70.1820">
    <property type="entry name" value="L1 transposable element, RRM domain"/>
    <property type="match status" value="1"/>
</dbReference>
<comment type="caution">
    <text evidence="2">The sequence shown here is derived from an EMBL/GenBank/DDBJ whole genome shotgun (WGS) entry which is preliminary data.</text>
</comment>
<sequence length="209" mass="23551">MAGGSEAAPPSLTDQGSKSEVDNKIETVAIEAKLLRTDLHMVAENFAVTEQNVDTLQRDVRNLCSTVTDLQKLTTCLDEHITDAEGCSQRNNLSFMGFRESRGTLHRTIPRGVETMSLQPKKLSKFFTIEWAHKALAPPREPGALPQANIALLFNYRDWDVILKWVRVQGPSLYQGKPVLIFPGYTQHIQEQRKTFQAVKNRMLDMGLK</sequence>
<accession>A0AAV7WBM4</accession>
<protein>
    <submittedName>
        <fullName evidence="2">Uncharacterized protein</fullName>
    </submittedName>
</protein>
<feature type="region of interest" description="Disordered" evidence="1">
    <location>
        <begin position="1"/>
        <end position="20"/>
    </location>
</feature>
<evidence type="ECO:0000256" key="1">
    <source>
        <dbReference type="SAM" id="MobiDB-lite"/>
    </source>
</evidence>
<keyword evidence="3" id="KW-1185">Reference proteome</keyword>
<evidence type="ECO:0000313" key="2">
    <source>
        <dbReference type="EMBL" id="KAJ1210411.1"/>
    </source>
</evidence>
<name>A0AAV7WBM4_PLEWA</name>
<dbReference type="EMBL" id="JANPWB010000002">
    <property type="protein sequence ID" value="KAJ1210411.1"/>
    <property type="molecule type" value="Genomic_DNA"/>
</dbReference>
<reference evidence="2" key="1">
    <citation type="journal article" date="2022" name="bioRxiv">
        <title>Sequencing and chromosome-scale assembly of the giantPleurodeles waltlgenome.</title>
        <authorList>
            <person name="Brown T."/>
            <person name="Elewa A."/>
            <person name="Iarovenko S."/>
            <person name="Subramanian E."/>
            <person name="Araus A.J."/>
            <person name="Petzold A."/>
            <person name="Susuki M."/>
            <person name="Suzuki K.-i.T."/>
            <person name="Hayashi T."/>
            <person name="Toyoda A."/>
            <person name="Oliveira C."/>
            <person name="Osipova E."/>
            <person name="Leigh N.D."/>
            <person name="Simon A."/>
            <person name="Yun M.H."/>
        </authorList>
    </citation>
    <scope>NUCLEOTIDE SEQUENCE</scope>
    <source>
        <strain evidence="2">20211129_DDA</strain>
        <tissue evidence="2">Liver</tissue>
    </source>
</reference>